<proteinExistence type="predicted"/>
<feature type="domain" description="Polysaccharide pyruvyl transferase" evidence="1">
    <location>
        <begin position="43"/>
        <end position="184"/>
    </location>
</feature>
<dbReference type="STRING" id="339866.GCA_001418255_02781"/>
<gene>
    <name evidence="2" type="ORF">Ga0061069_11159</name>
</gene>
<dbReference type="AlphaFoldDB" id="A0A0K6I9Z6"/>
<keyword evidence="3" id="KW-1185">Reference proteome</keyword>
<name>A0A0K6I9Z6_9BURK</name>
<evidence type="ECO:0000313" key="2">
    <source>
        <dbReference type="EMBL" id="CUB00117.1"/>
    </source>
</evidence>
<protein>
    <submittedName>
        <fullName evidence="2">Polysaccharide pyruvyl transferase</fullName>
    </submittedName>
</protein>
<dbReference type="InterPro" id="IPR007345">
    <property type="entry name" value="Polysacch_pyruvyl_Trfase"/>
</dbReference>
<accession>A0A0K6I9Z6</accession>
<evidence type="ECO:0000259" key="1">
    <source>
        <dbReference type="Pfam" id="PF04230"/>
    </source>
</evidence>
<sequence>MELFFYRGVLSNFGDELNLWLWPRLLDGAFDGEGDLFFGIGSNIRAGFPAGRRKVVLGAGYGAYSPQPERDGSWAFYFVRGKLTARVLGLDESLGIGDAGIYIRSCKVPRQRIGGKVAFIPHWESIWRGRWQEVCRLAGLHFVDPTGPVDAVLADIASADFVVTEAMHGAIVADALRVPWIALRPTHDIHHMKWHDWASALGMEIDWQHVPGSSLLEIALQHAPSGGRLSKSLSLQRRATAFLRDSTPDWVVRRTADRLHALATGAEPRLSSDAAIESVHSRMLDQLQQFSRQEGMGRVLV</sequence>
<dbReference type="RefSeq" id="WP_055451607.1">
    <property type="nucleotide sequence ID" value="NZ_CYHF01000011.1"/>
</dbReference>
<dbReference type="Proteomes" id="UP000183649">
    <property type="component" value="Unassembled WGS sequence"/>
</dbReference>
<dbReference type="EMBL" id="CYHF01000011">
    <property type="protein sequence ID" value="CUB00117.1"/>
    <property type="molecule type" value="Genomic_DNA"/>
</dbReference>
<dbReference type="OrthoDB" id="9803627at2"/>
<evidence type="ECO:0000313" key="3">
    <source>
        <dbReference type="Proteomes" id="UP000183649"/>
    </source>
</evidence>
<organism evidence="2 3">
    <name type="scientific">Thiomonas bhubaneswarensis</name>
    <dbReference type="NCBI Taxonomy" id="339866"/>
    <lineage>
        <taxon>Bacteria</taxon>
        <taxon>Pseudomonadati</taxon>
        <taxon>Pseudomonadota</taxon>
        <taxon>Betaproteobacteria</taxon>
        <taxon>Burkholderiales</taxon>
        <taxon>Thiomonas</taxon>
    </lineage>
</organism>
<keyword evidence="2" id="KW-0808">Transferase</keyword>
<dbReference type="Pfam" id="PF04230">
    <property type="entry name" value="PS_pyruv_trans"/>
    <property type="match status" value="1"/>
</dbReference>
<dbReference type="GO" id="GO:0016740">
    <property type="term" value="F:transferase activity"/>
    <property type="evidence" value="ECO:0007669"/>
    <property type="project" value="UniProtKB-KW"/>
</dbReference>
<reference evidence="3" key="1">
    <citation type="submission" date="2015-08" db="EMBL/GenBank/DDBJ databases">
        <authorList>
            <person name="Varghese N."/>
        </authorList>
    </citation>
    <scope>NUCLEOTIDE SEQUENCE [LARGE SCALE GENOMIC DNA]</scope>
    <source>
        <strain evidence="3">DSM 18181</strain>
    </source>
</reference>